<keyword evidence="8" id="KW-1185">Reference proteome</keyword>
<keyword evidence="4 6" id="KW-1133">Transmembrane helix</keyword>
<gene>
    <name evidence="7" type="ORF">SAMN05421831_1016</name>
</gene>
<dbReference type="InterPro" id="IPR002549">
    <property type="entry name" value="AI-2E-like"/>
</dbReference>
<sequence length="358" mass="39847">MSEKQKIATSASTEWHTLMERRTFLSLLLVISLVFLFLLKPFFSAIFWACVLGILFYPLQLKLLNAWQKPNLASLATLGVALLVGILPVLFIFISFVQEGSLLYQDIQSGRFNLAEYVERIRQAFPLVQEVLKNLNIDFALIKEQLSNLAVNTSRYLAQNAVSLGQNTLEFFMTLVLTLYLAFFMLRDGPDLINLMIRALPLGDERERMLFNKFAEVTRATVKGNLMVACVQGALGGMIFWFLAIPAPLLWGVVMTFMSLIPVAGAGLIWGPVALYLLAIGDWSAAVTLFAFGAGVIGLVDNVLRPILVGRDMRLPDFMVLLSTLGGFVLFGMQGFVIGPLIAALFVAFWQIFILEFN</sequence>
<accession>A0A1H6QCA7</accession>
<feature type="transmembrane region" description="Helical" evidence="6">
    <location>
        <begin position="45"/>
        <end position="63"/>
    </location>
</feature>
<dbReference type="PANTHER" id="PTHR21716:SF4">
    <property type="entry name" value="TRANSMEMBRANE PROTEIN 245"/>
    <property type="match status" value="1"/>
</dbReference>
<feature type="transmembrane region" description="Helical" evidence="6">
    <location>
        <begin position="277"/>
        <end position="300"/>
    </location>
</feature>
<organism evidence="7 8">
    <name type="scientific">Allopseudospirillum japonicum</name>
    <dbReference type="NCBI Taxonomy" id="64971"/>
    <lineage>
        <taxon>Bacteria</taxon>
        <taxon>Pseudomonadati</taxon>
        <taxon>Pseudomonadota</taxon>
        <taxon>Gammaproteobacteria</taxon>
        <taxon>Oceanospirillales</taxon>
        <taxon>Oceanospirillaceae</taxon>
        <taxon>Allopseudospirillum</taxon>
    </lineage>
</organism>
<dbReference type="AlphaFoldDB" id="A0A1H6QCA7"/>
<feature type="transmembrane region" description="Helical" evidence="6">
    <location>
        <begin position="169"/>
        <end position="186"/>
    </location>
</feature>
<dbReference type="STRING" id="64971.SAMN05421831_1016"/>
<evidence type="ECO:0000256" key="5">
    <source>
        <dbReference type="ARBA" id="ARBA00023136"/>
    </source>
</evidence>
<name>A0A1H6QCA7_9GAMM</name>
<dbReference type="RefSeq" id="WP_245710343.1">
    <property type="nucleotide sequence ID" value="NZ_FNYH01000001.1"/>
</dbReference>
<comment type="subcellular location">
    <subcellularLocation>
        <location evidence="1">Membrane</location>
        <topology evidence="1">Multi-pass membrane protein</topology>
    </subcellularLocation>
</comment>
<dbReference type="PANTHER" id="PTHR21716">
    <property type="entry name" value="TRANSMEMBRANE PROTEIN"/>
    <property type="match status" value="1"/>
</dbReference>
<dbReference type="EMBL" id="FNYH01000001">
    <property type="protein sequence ID" value="SEI37220.1"/>
    <property type="molecule type" value="Genomic_DNA"/>
</dbReference>
<keyword evidence="3 6" id="KW-0812">Transmembrane</keyword>
<proteinExistence type="inferred from homology"/>
<dbReference type="GO" id="GO:0016020">
    <property type="term" value="C:membrane"/>
    <property type="evidence" value="ECO:0007669"/>
    <property type="project" value="UniProtKB-SubCell"/>
</dbReference>
<comment type="similarity">
    <text evidence="2">Belongs to the autoinducer-2 exporter (AI-2E) (TC 2.A.86) family.</text>
</comment>
<reference evidence="8" key="1">
    <citation type="submission" date="2016-10" db="EMBL/GenBank/DDBJ databases">
        <authorList>
            <person name="Varghese N."/>
            <person name="Submissions S."/>
        </authorList>
    </citation>
    <scope>NUCLEOTIDE SEQUENCE [LARGE SCALE GENOMIC DNA]</scope>
    <source>
        <strain evidence="8">DSM 7165</strain>
    </source>
</reference>
<evidence type="ECO:0000256" key="3">
    <source>
        <dbReference type="ARBA" id="ARBA00022692"/>
    </source>
</evidence>
<evidence type="ECO:0000313" key="7">
    <source>
        <dbReference type="EMBL" id="SEI37220.1"/>
    </source>
</evidence>
<protein>
    <submittedName>
        <fullName evidence="7">Predicted PurR-regulated permease PerM</fullName>
    </submittedName>
</protein>
<evidence type="ECO:0000256" key="2">
    <source>
        <dbReference type="ARBA" id="ARBA00009773"/>
    </source>
</evidence>
<dbReference type="Pfam" id="PF01594">
    <property type="entry name" value="AI-2E_transport"/>
    <property type="match status" value="1"/>
</dbReference>
<evidence type="ECO:0000256" key="1">
    <source>
        <dbReference type="ARBA" id="ARBA00004141"/>
    </source>
</evidence>
<evidence type="ECO:0000256" key="6">
    <source>
        <dbReference type="SAM" id="Phobius"/>
    </source>
</evidence>
<feature type="transmembrane region" description="Helical" evidence="6">
    <location>
        <begin position="226"/>
        <end position="243"/>
    </location>
</feature>
<feature type="transmembrane region" description="Helical" evidence="6">
    <location>
        <begin position="21"/>
        <end position="39"/>
    </location>
</feature>
<evidence type="ECO:0000313" key="8">
    <source>
        <dbReference type="Proteomes" id="UP000242999"/>
    </source>
</evidence>
<dbReference type="Proteomes" id="UP000242999">
    <property type="component" value="Unassembled WGS sequence"/>
</dbReference>
<feature type="transmembrane region" description="Helical" evidence="6">
    <location>
        <begin position="320"/>
        <end position="353"/>
    </location>
</feature>
<evidence type="ECO:0000256" key="4">
    <source>
        <dbReference type="ARBA" id="ARBA00022989"/>
    </source>
</evidence>
<keyword evidence="5 6" id="KW-0472">Membrane</keyword>
<feature type="transmembrane region" description="Helical" evidence="6">
    <location>
        <begin position="75"/>
        <end position="97"/>
    </location>
</feature>
<feature type="transmembrane region" description="Helical" evidence="6">
    <location>
        <begin position="249"/>
        <end position="270"/>
    </location>
</feature>